<dbReference type="PANTHER" id="PTHR45953">
    <property type="entry name" value="IDURONATE 2-SULFATASE"/>
    <property type="match status" value="1"/>
</dbReference>
<protein>
    <recommendedName>
        <fullName evidence="3">Sulfatase N-terminal domain-containing protein</fullName>
    </recommendedName>
</protein>
<dbReference type="Gene3D" id="3.40.720.10">
    <property type="entry name" value="Alkaline Phosphatase, subunit A"/>
    <property type="match status" value="1"/>
</dbReference>
<name>A0A382M1G4_9ZZZZ</name>
<dbReference type="SUPFAM" id="SSF53649">
    <property type="entry name" value="Alkaline phosphatase-like"/>
    <property type="match status" value="1"/>
</dbReference>
<dbReference type="AlphaFoldDB" id="A0A382M1G4"/>
<proteinExistence type="predicted"/>
<dbReference type="PANTHER" id="PTHR45953:SF1">
    <property type="entry name" value="IDURONATE 2-SULFATASE"/>
    <property type="match status" value="1"/>
</dbReference>
<sequence>MSKTTVGKTVENVLFITADQWRGECLSALGHPVVKTPHLDALAAMGTLFRHHYSQATPCGPARASLYTGLYQHNHRTVTNGTPLDDRHANIALEVRKGGHDPALFGYPDIAADPRGRDPDDPELRTRAGLLQGMTPVVRMDADYLPWKNALRQRGYEVDDDPRSLFRPNREGIDPSRGRTFAPTWYQAEDSGAAFLTDEALAYISAREATPWFAHISYHAPHPPYIVPKPYHALYEPAAVPLPVRQRSAEEEAKQHPWTRFYLSNQLDAAYTHGASLNDYLEIGEDEIRQIRATYYAMMTEIDDQIGRLIAHLKETGAWERTL</sequence>
<feature type="domain" description="Sulfatase N-terminal" evidence="3">
    <location>
        <begin position="12"/>
        <end position="323"/>
    </location>
</feature>
<accession>A0A382M1G4</accession>
<evidence type="ECO:0000313" key="4">
    <source>
        <dbReference type="EMBL" id="SVC42789.1"/>
    </source>
</evidence>
<keyword evidence="1" id="KW-0479">Metal-binding</keyword>
<dbReference type="EMBL" id="UINC01090655">
    <property type="protein sequence ID" value="SVC42789.1"/>
    <property type="molecule type" value="Genomic_DNA"/>
</dbReference>
<gene>
    <name evidence="4" type="ORF">METZ01_LOCUS295643</name>
</gene>
<evidence type="ECO:0000256" key="2">
    <source>
        <dbReference type="ARBA" id="ARBA00022801"/>
    </source>
</evidence>
<dbReference type="InterPro" id="IPR000917">
    <property type="entry name" value="Sulfatase_N"/>
</dbReference>
<keyword evidence="2" id="KW-0378">Hydrolase</keyword>
<dbReference type="Pfam" id="PF00884">
    <property type="entry name" value="Sulfatase"/>
    <property type="match status" value="1"/>
</dbReference>
<dbReference type="InterPro" id="IPR017850">
    <property type="entry name" value="Alkaline_phosphatase_core_sf"/>
</dbReference>
<feature type="non-terminal residue" evidence="4">
    <location>
        <position position="323"/>
    </location>
</feature>
<dbReference type="GO" id="GO:0046872">
    <property type="term" value="F:metal ion binding"/>
    <property type="evidence" value="ECO:0007669"/>
    <property type="project" value="UniProtKB-KW"/>
</dbReference>
<dbReference type="GO" id="GO:0005737">
    <property type="term" value="C:cytoplasm"/>
    <property type="evidence" value="ECO:0007669"/>
    <property type="project" value="TreeGrafter"/>
</dbReference>
<evidence type="ECO:0000256" key="1">
    <source>
        <dbReference type="ARBA" id="ARBA00022723"/>
    </source>
</evidence>
<evidence type="ECO:0000259" key="3">
    <source>
        <dbReference type="Pfam" id="PF00884"/>
    </source>
</evidence>
<reference evidence="4" key="1">
    <citation type="submission" date="2018-05" db="EMBL/GenBank/DDBJ databases">
        <authorList>
            <person name="Lanie J.A."/>
            <person name="Ng W.-L."/>
            <person name="Kazmierczak K.M."/>
            <person name="Andrzejewski T.M."/>
            <person name="Davidsen T.M."/>
            <person name="Wayne K.J."/>
            <person name="Tettelin H."/>
            <person name="Glass J.I."/>
            <person name="Rusch D."/>
            <person name="Podicherti R."/>
            <person name="Tsui H.-C.T."/>
            <person name="Winkler M.E."/>
        </authorList>
    </citation>
    <scope>NUCLEOTIDE SEQUENCE</scope>
</reference>
<organism evidence="4">
    <name type="scientific">marine metagenome</name>
    <dbReference type="NCBI Taxonomy" id="408172"/>
    <lineage>
        <taxon>unclassified sequences</taxon>
        <taxon>metagenomes</taxon>
        <taxon>ecological metagenomes</taxon>
    </lineage>
</organism>
<dbReference type="GO" id="GO:0008484">
    <property type="term" value="F:sulfuric ester hydrolase activity"/>
    <property type="evidence" value="ECO:0007669"/>
    <property type="project" value="TreeGrafter"/>
</dbReference>